<organism evidence="2 3">
    <name type="scientific">Streptomyces catenulae</name>
    <dbReference type="NCBI Taxonomy" id="66875"/>
    <lineage>
        <taxon>Bacteria</taxon>
        <taxon>Bacillati</taxon>
        <taxon>Actinomycetota</taxon>
        <taxon>Actinomycetes</taxon>
        <taxon>Kitasatosporales</taxon>
        <taxon>Streptomycetaceae</taxon>
        <taxon>Streptomyces</taxon>
    </lineage>
</organism>
<reference evidence="2 3" key="1">
    <citation type="submission" date="2024-06" db="EMBL/GenBank/DDBJ databases">
        <title>The Natural Products Discovery Center: Release of the First 8490 Sequenced Strains for Exploring Actinobacteria Biosynthetic Diversity.</title>
        <authorList>
            <person name="Kalkreuter E."/>
            <person name="Kautsar S.A."/>
            <person name="Yang D."/>
            <person name="Bader C.D."/>
            <person name="Teijaro C.N."/>
            <person name="Fluegel L."/>
            <person name="Davis C.M."/>
            <person name="Simpson J.R."/>
            <person name="Lauterbach L."/>
            <person name="Steele A.D."/>
            <person name="Gui C."/>
            <person name="Meng S."/>
            <person name="Li G."/>
            <person name="Viehrig K."/>
            <person name="Ye F."/>
            <person name="Su P."/>
            <person name="Kiefer A.F."/>
            <person name="Nichols A."/>
            <person name="Cepeda A.J."/>
            <person name="Yan W."/>
            <person name="Fan B."/>
            <person name="Jiang Y."/>
            <person name="Adhikari A."/>
            <person name="Zheng C.-J."/>
            <person name="Schuster L."/>
            <person name="Cowan T.M."/>
            <person name="Smanski M.J."/>
            <person name="Chevrette M.G."/>
            <person name="De Carvalho L.P.S."/>
            <person name="Shen B."/>
        </authorList>
    </citation>
    <scope>NUCLEOTIDE SEQUENCE [LARGE SCALE GENOMIC DNA]</scope>
    <source>
        <strain evidence="2 3">NPDC033039</strain>
    </source>
</reference>
<evidence type="ECO:0000256" key="1">
    <source>
        <dbReference type="SAM" id="MobiDB-lite"/>
    </source>
</evidence>
<evidence type="ECO:0000313" key="2">
    <source>
        <dbReference type="EMBL" id="MEU3709556.1"/>
    </source>
</evidence>
<protein>
    <recommendedName>
        <fullName evidence="4">AG2 protein</fullName>
    </recommendedName>
</protein>
<evidence type="ECO:0008006" key="4">
    <source>
        <dbReference type="Google" id="ProtNLM"/>
    </source>
</evidence>
<feature type="compositionally biased region" description="Basic and acidic residues" evidence="1">
    <location>
        <begin position="144"/>
        <end position="154"/>
    </location>
</feature>
<feature type="region of interest" description="Disordered" evidence="1">
    <location>
        <begin position="116"/>
        <end position="154"/>
    </location>
</feature>
<gene>
    <name evidence="2" type="ORF">AB0E61_05580</name>
</gene>
<proteinExistence type="predicted"/>
<sequence>MGVLLLTYRSLYHINLSSLKAAADAWAGVPRDFSGLFEMYGDSVERPFNSSGWVGPVITVQSARARLASSKKEYGNAVVEAKGIHGILADVYSELKEAKEELHRLADVTAPSKGLHVSESGVVSARHPVRPEGTSPLDPQASPEGKKAVEQDRQISELEESIKKVLTRAWEADQSACWALRKDAGGKKALGFNEKGVTTSLESADAQHAVDLMRHGGKMTDRQMDELQHIMHRNRNDPEFTTDFYKKLGPKATLETITKLSRDMPESDDHRQNVYKSLKKEMGVSLATATDPGNKPHLSDEWNSQLRKAGSERIGGQVDGEEVSNYGYQALGEILKEGEYDPHFLVPVAEHVTQLQEKHPGAIPNTGVLEALGHSPKASTDFFNGPMHAYSENGEELHGKPELGKGSNGKPIQSYLDYFTDKGYEWVPESTPETPDTAFGDWDKHDKALEKEMAKGPDALGHALEAAVSGRAYDDEGAGHVKHTEEQAGLMHKVVEKFGSHPELIDAKKHASLAPMADSLGNMTADYMLDVQRAMGGESGSGGVFPSTGADAHLSELNNGKLTDFIGAVGKDPHAYGAISQAQQAATSEAVKHVIAEGGGEVVKRTGDVVQPGAAVDGILAESRATATYDEKIADDKAFNDGLKTGDKWAGRIIGMATSKIPVGGDALQWAIEDCRGAAVDSFTHDSKNAAKETADSYVEENRENSAQAARRAALNAARQAGLSKAESERLALSAYNQANLAYGDGRNREHGIGRD</sequence>
<keyword evidence="3" id="KW-1185">Reference proteome</keyword>
<comment type="caution">
    <text evidence="2">The sequence shown here is derived from an EMBL/GenBank/DDBJ whole genome shotgun (WGS) entry which is preliminary data.</text>
</comment>
<name>A0ABV2YUX8_9ACTN</name>
<evidence type="ECO:0000313" key="3">
    <source>
        <dbReference type="Proteomes" id="UP001550853"/>
    </source>
</evidence>
<dbReference type="EMBL" id="JBEZVI010000003">
    <property type="protein sequence ID" value="MEU3709556.1"/>
    <property type="molecule type" value="Genomic_DNA"/>
</dbReference>
<accession>A0ABV2YUX8</accession>
<dbReference type="RefSeq" id="WP_157848026.1">
    <property type="nucleotide sequence ID" value="NZ_JBEZVI010000003.1"/>
</dbReference>
<dbReference type="Proteomes" id="UP001550853">
    <property type="component" value="Unassembled WGS sequence"/>
</dbReference>